<keyword evidence="2" id="KW-1185">Reference proteome</keyword>
<evidence type="ECO:0000313" key="2">
    <source>
        <dbReference type="Proteomes" id="UP000250235"/>
    </source>
</evidence>
<proteinExistence type="predicted"/>
<sequence length="163" mass="18352">MSTVWGNIYQELPEEIRNGWSKITKSRSTGSIYTTNFRTDLQFRISYTSTQIAYQPVHAQHRSVISHLRSAHALQPDQSIQLSLRSPEQYALPRPALLQQFSTQLSSDHKADNSLDIQHGKLPLIACAHQQIMPATTHNLCTQNISKLGPAQSIPYSTLLDDL</sequence>
<accession>A0A2Z7B0B1</accession>
<dbReference type="AlphaFoldDB" id="A0A2Z7B0B1"/>
<evidence type="ECO:0000313" key="1">
    <source>
        <dbReference type="EMBL" id="KZV27693.1"/>
    </source>
</evidence>
<dbReference type="EMBL" id="KV010359">
    <property type="protein sequence ID" value="KZV27693.1"/>
    <property type="molecule type" value="Genomic_DNA"/>
</dbReference>
<gene>
    <name evidence="1" type="ORF">F511_41162</name>
</gene>
<reference evidence="1 2" key="1">
    <citation type="journal article" date="2015" name="Proc. Natl. Acad. Sci. U.S.A.">
        <title>The resurrection genome of Boea hygrometrica: A blueprint for survival of dehydration.</title>
        <authorList>
            <person name="Xiao L."/>
            <person name="Yang G."/>
            <person name="Zhang L."/>
            <person name="Yang X."/>
            <person name="Zhao S."/>
            <person name="Ji Z."/>
            <person name="Zhou Q."/>
            <person name="Hu M."/>
            <person name="Wang Y."/>
            <person name="Chen M."/>
            <person name="Xu Y."/>
            <person name="Jin H."/>
            <person name="Xiao X."/>
            <person name="Hu G."/>
            <person name="Bao F."/>
            <person name="Hu Y."/>
            <person name="Wan P."/>
            <person name="Li L."/>
            <person name="Deng X."/>
            <person name="Kuang T."/>
            <person name="Xiang C."/>
            <person name="Zhu J.K."/>
            <person name="Oliver M.J."/>
            <person name="He Y."/>
        </authorList>
    </citation>
    <scope>NUCLEOTIDE SEQUENCE [LARGE SCALE GENOMIC DNA]</scope>
    <source>
        <strain evidence="2">cv. XS01</strain>
    </source>
</reference>
<protein>
    <submittedName>
        <fullName evidence="1">Amidophosphoribosyltransferase, chloroplastic-like</fullName>
    </submittedName>
</protein>
<keyword evidence="1" id="KW-0808">Transferase</keyword>
<organism evidence="1 2">
    <name type="scientific">Dorcoceras hygrometricum</name>
    <dbReference type="NCBI Taxonomy" id="472368"/>
    <lineage>
        <taxon>Eukaryota</taxon>
        <taxon>Viridiplantae</taxon>
        <taxon>Streptophyta</taxon>
        <taxon>Embryophyta</taxon>
        <taxon>Tracheophyta</taxon>
        <taxon>Spermatophyta</taxon>
        <taxon>Magnoliopsida</taxon>
        <taxon>eudicotyledons</taxon>
        <taxon>Gunneridae</taxon>
        <taxon>Pentapetalae</taxon>
        <taxon>asterids</taxon>
        <taxon>lamiids</taxon>
        <taxon>Lamiales</taxon>
        <taxon>Gesneriaceae</taxon>
        <taxon>Didymocarpoideae</taxon>
        <taxon>Trichosporeae</taxon>
        <taxon>Loxocarpinae</taxon>
        <taxon>Dorcoceras</taxon>
    </lineage>
</organism>
<dbReference type="Proteomes" id="UP000250235">
    <property type="component" value="Unassembled WGS sequence"/>
</dbReference>
<keyword evidence="1" id="KW-0328">Glycosyltransferase</keyword>
<dbReference type="GO" id="GO:0016757">
    <property type="term" value="F:glycosyltransferase activity"/>
    <property type="evidence" value="ECO:0007669"/>
    <property type="project" value="UniProtKB-KW"/>
</dbReference>
<name>A0A2Z7B0B1_9LAMI</name>